<dbReference type="EMBL" id="AGNL01044880">
    <property type="protein sequence ID" value="EJK49352.1"/>
    <property type="molecule type" value="Genomic_DNA"/>
</dbReference>
<gene>
    <name evidence="2" type="ORF">THAOC_31782</name>
</gene>
<evidence type="ECO:0000313" key="3">
    <source>
        <dbReference type="Proteomes" id="UP000266841"/>
    </source>
</evidence>
<evidence type="ECO:0000313" key="2">
    <source>
        <dbReference type="EMBL" id="EJK49352.1"/>
    </source>
</evidence>
<proteinExistence type="predicted"/>
<keyword evidence="3" id="KW-1185">Reference proteome</keyword>
<name>K0RRQ8_THAOC</name>
<organism evidence="2 3">
    <name type="scientific">Thalassiosira oceanica</name>
    <name type="common">Marine diatom</name>
    <dbReference type="NCBI Taxonomy" id="159749"/>
    <lineage>
        <taxon>Eukaryota</taxon>
        <taxon>Sar</taxon>
        <taxon>Stramenopiles</taxon>
        <taxon>Ochrophyta</taxon>
        <taxon>Bacillariophyta</taxon>
        <taxon>Coscinodiscophyceae</taxon>
        <taxon>Thalassiosirophycidae</taxon>
        <taxon>Thalassiosirales</taxon>
        <taxon>Thalassiosiraceae</taxon>
        <taxon>Thalassiosira</taxon>
    </lineage>
</organism>
<dbReference type="Proteomes" id="UP000266841">
    <property type="component" value="Unassembled WGS sequence"/>
</dbReference>
<feature type="region of interest" description="Disordered" evidence="1">
    <location>
        <begin position="1"/>
        <end position="73"/>
    </location>
</feature>
<dbReference type="AlphaFoldDB" id="K0RRQ8"/>
<evidence type="ECO:0000256" key="1">
    <source>
        <dbReference type="SAM" id="MobiDB-lite"/>
    </source>
</evidence>
<reference evidence="2 3" key="1">
    <citation type="journal article" date="2012" name="Genome Biol.">
        <title>Genome and low-iron response of an oceanic diatom adapted to chronic iron limitation.</title>
        <authorList>
            <person name="Lommer M."/>
            <person name="Specht M."/>
            <person name="Roy A.S."/>
            <person name="Kraemer L."/>
            <person name="Andreson R."/>
            <person name="Gutowska M.A."/>
            <person name="Wolf J."/>
            <person name="Bergner S.V."/>
            <person name="Schilhabel M.B."/>
            <person name="Klostermeier U.C."/>
            <person name="Beiko R.G."/>
            <person name="Rosenstiel P."/>
            <person name="Hippler M."/>
            <person name="Laroche J."/>
        </authorList>
    </citation>
    <scope>NUCLEOTIDE SEQUENCE [LARGE SCALE GENOMIC DNA]</scope>
    <source>
        <strain evidence="2 3">CCMP1005</strain>
    </source>
</reference>
<accession>K0RRQ8</accession>
<feature type="compositionally biased region" description="Low complexity" evidence="1">
    <location>
        <begin position="35"/>
        <end position="49"/>
    </location>
</feature>
<protein>
    <submittedName>
        <fullName evidence="2">Uncharacterized protein</fullName>
    </submittedName>
</protein>
<comment type="caution">
    <text evidence="2">The sequence shown here is derived from an EMBL/GenBank/DDBJ whole genome shotgun (WGS) entry which is preliminary data.</text>
</comment>
<sequence length="254" mass="28529">MKSEEIVDNLADPMEHFEDAAENPPPVGDIDDLEPPAAAASQSPADAAPVVTDESATTATKKRKKKGTGDGCNKKVPLTYHEALSKYWQKGLYVDLQSGEIRCSCNHKPTTKWDYEDQRLDAEELQRLKEAKELYFQMHPLPEGAPVKRRRNRRSKGSAVPVGNQVAGVAVNPQEISNEKHWFEMWTKAKDTLKTLREELKTETDEDVKAELLQDIEGFKKRKNEWAKLLRLDRAESVSAQPAYQAQTVGVTSV</sequence>